<dbReference type="AlphaFoldDB" id="A0A158FW39"/>
<dbReference type="CDD" id="cd06100">
    <property type="entry name" value="CCL_ACL-C"/>
    <property type="match status" value="1"/>
</dbReference>
<dbReference type="InterPro" id="IPR016143">
    <property type="entry name" value="Citrate_synth-like_sm_a-sub"/>
</dbReference>
<dbReference type="PANTHER" id="PTHR11739:SF4">
    <property type="entry name" value="CITRATE SYNTHASE, PEROXISOMAL"/>
    <property type="match status" value="1"/>
</dbReference>
<dbReference type="EC" id="2.3.3.16" evidence="3"/>
<accession>A0A158FW39</accession>
<comment type="pathway">
    <text evidence="1">Carbohydrate metabolism; tricarboxylic acid cycle; isocitrate from oxaloacetate: step 1/2.</text>
</comment>
<evidence type="ECO:0000313" key="5">
    <source>
        <dbReference type="EMBL" id="SAL23390.1"/>
    </source>
</evidence>
<dbReference type="InterPro" id="IPR002020">
    <property type="entry name" value="Citrate_synthase"/>
</dbReference>
<dbReference type="InterPro" id="IPR036969">
    <property type="entry name" value="Citrate_synthase_sf"/>
</dbReference>
<keyword evidence="6" id="KW-1185">Reference proteome</keyword>
<sequence length="258" mass="27686">MTIQTQIGYATVQDIFVRGKNLSTEIIPNTDFVDMVCLCMLGKTPDANFKRMINVLLVTSTDHGFTPSSMASRLTILGAPESLQGAVAAGLLGAGDRYLGVTQNVASMLQIESEGLAANAPQFEFDARARDLLARYKAEKRRIHGVGHPIHVDGDPRVPALRKISQETGYYRSGWRLLDAIETINRVEFDRKLPINGAGAMGAVAADLGLDPRAARGLALVGRAAGLAAHILEEVMTPTATDMWDLVLEAEAEAASKA</sequence>
<dbReference type="EMBL" id="FCON02000007">
    <property type="protein sequence ID" value="SAL23390.1"/>
    <property type="molecule type" value="Genomic_DNA"/>
</dbReference>
<dbReference type="OrthoDB" id="3284791at2"/>
<dbReference type="Gene3D" id="1.10.230.10">
    <property type="entry name" value="Cytochrome P450-Terp, domain 2"/>
    <property type="match status" value="1"/>
</dbReference>
<dbReference type="GO" id="GO:0036440">
    <property type="term" value="F:citrate synthase activity"/>
    <property type="evidence" value="ECO:0007669"/>
    <property type="project" value="UniProtKB-EC"/>
</dbReference>
<organism evidence="5 6">
    <name type="scientific">Caballeronia choica</name>
    <dbReference type="NCBI Taxonomy" id="326476"/>
    <lineage>
        <taxon>Bacteria</taxon>
        <taxon>Pseudomonadati</taxon>
        <taxon>Pseudomonadota</taxon>
        <taxon>Betaproteobacteria</taxon>
        <taxon>Burkholderiales</taxon>
        <taxon>Burkholderiaceae</taxon>
        <taxon>Caballeronia</taxon>
    </lineage>
</organism>
<reference evidence="5" key="1">
    <citation type="submission" date="2016-01" db="EMBL/GenBank/DDBJ databases">
        <authorList>
            <person name="Peeters C."/>
        </authorList>
    </citation>
    <scope>NUCLEOTIDE SEQUENCE [LARGE SCALE GENOMIC DNA]</scope>
    <source>
        <strain evidence="5">LMG 22940</strain>
    </source>
</reference>
<dbReference type="GO" id="GO:0006099">
    <property type="term" value="P:tricarboxylic acid cycle"/>
    <property type="evidence" value="ECO:0007669"/>
    <property type="project" value="UniProtKB-UniPathway"/>
</dbReference>
<dbReference type="GO" id="GO:0005975">
    <property type="term" value="P:carbohydrate metabolic process"/>
    <property type="evidence" value="ECO:0007669"/>
    <property type="project" value="TreeGrafter"/>
</dbReference>
<proteinExistence type="inferred from homology"/>
<dbReference type="SUPFAM" id="SSF48256">
    <property type="entry name" value="Citrate synthase"/>
    <property type="match status" value="1"/>
</dbReference>
<evidence type="ECO:0000256" key="2">
    <source>
        <dbReference type="ARBA" id="ARBA00010566"/>
    </source>
</evidence>
<gene>
    <name evidence="5" type="ORF">AWB68_00966</name>
</gene>
<evidence type="ECO:0000313" key="6">
    <source>
        <dbReference type="Proteomes" id="UP000054770"/>
    </source>
</evidence>
<dbReference type="Proteomes" id="UP000054770">
    <property type="component" value="Unassembled WGS sequence"/>
</dbReference>
<name>A0A158FW39_9BURK</name>
<evidence type="ECO:0000256" key="1">
    <source>
        <dbReference type="ARBA" id="ARBA00004751"/>
    </source>
</evidence>
<keyword evidence="4" id="KW-0808">Transferase</keyword>
<dbReference type="Pfam" id="PF00285">
    <property type="entry name" value="Citrate_synt"/>
    <property type="match status" value="1"/>
</dbReference>
<dbReference type="UniPathway" id="UPA00223">
    <property type="reaction ID" value="UER00717"/>
</dbReference>
<dbReference type="RefSeq" id="WP_087643214.1">
    <property type="nucleotide sequence ID" value="NZ_FCON02000007.1"/>
</dbReference>
<dbReference type="NCBIfam" id="NF004868">
    <property type="entry name" value="PRK06224.1-5"/>
    <property type="match status" value="1"/>
</dbReference>
<dbReference type="PANTHER" id="PTHR11739">
    <property type="entry name" value="CITRATE SYNTHASE"/>
    <property type="match status" value="1"/>
</dbReference>
<dbReference type="GO" id="GO:0005829">
    <property type="term" value="C:cytosol"/>
    <property type="evidence" value="ECO:0007669"/>
    <property type="project" value="TreeGrafter"/>
</dbReference>
<protein>
    <recommendedName>
        <fullName evidence="3">citrate synthase (unknown stereospecificity)</fullName>
        <ecNumber evidence="3">2.3.3.16</ecNumber>
    </recommendedName>
</protein>
<comment type="similarity">
    <text evidence="2">Belongs to the citrate synthase family.</text>
</comment>
<dbReference type="Gene3D" id="1.10.580.10">
    <property type="entry name" value="Citrate Synthase, domain 1"/>
    <property type="match status" value="1"/>
</dbReference>
<evidence type="ECO:0000256" key="3">
    <source>
        <dbReference type="ARBA" id="ARBA00012972"/>
    </source>
</evidence>
<evidence type="ECO:0000256" key="4">
    <source>
        <dbReference type="ARBA" id="ARBA00022679"/>
    </source>
</evidence>
<comment type="caution">
    <text evidence="5">The sequence shown here is derived from an EMBL/GenBank/DDBJ whole genome shotgun (WGS) entry which is preliminary data.</text>
</comment>
<dbReference type="InterPro" id="IPR016142">
    <property type="entry name" value="Citrate_synth-like_lrg_a-sub"/>
</dbReference>